<evidence type="ECO:0000256" key="1">
    <source>
        <dbReference type="ARBA" id="ARBA00010641"/>
    </source>
</evidence>
<evidence type="ECO:0000259" key="7">
    <source>
        <dbReference type="Pfam" id="PF08281"/>
    </source>
</evidence>
<feature type="domain" description="RNA polymerase sigma-70 region 2" evidence="6">
    <location>
        <begin position="43"/>
        <end position="107"/>
    </location>
</feature>
<feature type="compositionally biased region" description="Basic and acidic residues" evidence="5">
    <location>
        <begin position="237"/>
        <end position="250"/>
    </location>
</feature>
<dbReference type="AlphaFoldDB" id="A0A853EWC9"/>
<accession>A0A853EWC9</accession>
<feature type="domain" description="RNA polymerase sigma factor 70 region 4 type 2" evidence="7">
    <location>
        <begin position="132"/>
        <end position="183"/>
    </location>
</feature>
<dbReference type="InterPro" id="IPR007627">
    <property type="entry name" value="RNA_pol_sigma70_r2"/>
</dbReference>
<keyword evidence="2" id="KW-0805">Transcription regulation</keyword>
<feature type="compositionally biased region" description="Basic and acidic residues" evidence="5">
    <location>
        <begin position="21"/>
        <end position="33"/>
    </location>
</feature>
<dbReference type="Gene3D" id="1.10.10.10">
    <property type="entry name" value="Winged helix-like DNA-binding domain superfamily/Winged helix DNA-binding domain"/>
    <property type="match status" value="1"/>
</dbReference>
<dbReference type="InterPro" id="IPR013324">
    <property type="entry name" value="RNA_pol_sigma_r3/r4-like"/>
</dbReference>
<dbReference type="InterPro" id="IPR039425">
    <property type="entry name" value="RNA_pol_sigma-70-like"/>
</dbReference>
<evidence type="ECO:0000313" key="8">
    <source>
        <dbReference type="EMBL" id="NYS94114.1"/>
    </source>
</evidence>
<evidence type="ECO:0000256" key="4">
    <source>
        <dbReference type="ARBA" id="ARBA00023163"/>
    </source>
</evidence>
<dbReference type="Pfam" id="PF08281">
    <property type="entry name" value="Sigma70_r4_2"/>
    <property type="match status" value="1"/>
</dbReference>
<reference evidence="8 9" key="1">
    <citation type="submission" date="2020-07" db="EMBL/GenBank/DDBJ databases">
        <title>MOT database genomes.</title>
        <authorList>
            <person name="Joseph S."/>
            <person name="Aduse-Opoku J."/>
            <person name="Hashim A."/>
            <person name="Wade W."/>
            <person name="Curtis M."/>
        </authorList>
    </citation>
    <scope>NUCLEOTIDE SEQUENCE [LARGE SCALE GENOMIC DNA]</scope>
    <source>
        <strain evidence="8 9">DSM 100099</strain>
    </source>
</reference>
<dbReference type="GO" id="GO:0006352">
    <property type="term" value="P:DNA-templated transcription initiation"/>
    <property type="evidence" value="ECO:0007669"/>
    <property type="project" value="InterPro"/>
</dbReference>
<dbReference type="Gene3D" id="1.10.1740.10">
    <property type="match status" value="1"/>
</dbReference>
<evidence type="ECO:0000256" key="5">
    <source>
        <dbReference type="SAM" id="MobiDB-lite"/>
    </source>
</evidence>
<dbReference type="SUPFAM" id="SSF88659">
    <property type="entry name" value="Sigma3 and sigma4 domains of RNA polymerase sigma factors"/>
    <property type="match status" value="1"/>
</dbReference>
<proteinExistence type="inferred from homology"/>
<evidence type="ECO:0000256" key="2">
    <source>
        <dbReference type="ARBA" id="ARBA00023015"/>
    </source>
</evidence>
<comment type="caution">
    <text evidence="8">The sequence shown here is derived from an EMBL/GenBank/DDBJ whole genome shotgun (WGS) entry which is preliminary data.</text>
</comment>
<dbReference type="GO" id="GO:0003677">
    <property type="term" value="F:DNA binding"/>
    <property type="evidence" value="ECO:0007669"/>
    <property type="project" value="InterPro"/>
</dbReference>
<keyword evidence="4" id="KW-0804">Transcription</keyword>
<evidence type="ECO:0000313" key="9">
    <source>
        <dbReference type="Proteomes" id="UP000561011"/>
    </source>
</evidence>
<keyword evidence="3" id="KW-0731">Sigma factor</keyword>
<organism evidence="8 9">
    <name type="scientific">Sanguibacter inulinus</name>
    <dbReference type="NCBI Taxonomy" id="60922"/>
    <lineage>
        <taxon>Bacteria</taxon>
        <taxon>Bacillati</taxon>
        <taxon>Actinomycetota</taxon>
        <taxon>Actinomycetes</taxon>
        <taxon>Micrococcales</taxon>
        <taxon>Sanguibacteraceae</taxon>
        <taxon>Sanguibacter</taxon>
    </lineage>
</organism>
<dbReference type="InterPro" id="IPR013249">
    <property type="entry name" value="RNA_pol_sigma70_r4_t2"/>
</dbReference>
<dbReference type="SUPFAM" id="SSF88946">
    <property type="entry name" value="Sigma2 domain of RNA polymerase sigma factors"/>
    <property type="match status" value="1"/>
</dbReference>
<dbReference type="GO" id="GO:0016987">
    <property type="term" value="F:sigma factor activity"/>
    <property type="evidence" value="ECO:0007669"/>
    <property type="project" value="UniProtKB-KW"/>
</dbReference>
<dbReference type="InterPro" id="IPR014284">
    <property type="entry name" value="RNA_pol_sigma-70_dom"/>
</dbReference>
<feature type="region of interest" description="Disordered" evidence="5">
    <location>
        <begin position="1"/>
        <end position="33"/>
    </location>
</feature>
<keyword evidence="9" id="KW-1185">Reference proteome</keyword>
<dbReference type="Pfam" id="PF04542">
    <property type="entry name" value="Sigma70_r2"/>
    <property type="match status" value="1"/>
</dbReference>
<protein>
    <submittedName>
        <fullName evidence="8">Sigma-70 family RNA polymerase sigma factor</fullName>
    </submittedName>
</protein>
<gene>
    <name evidence="8" type="ORF">HZZ10_11370</name>
</gene>
<dbReference type="EMBL" id="JACBYE010000026">
    <property type="protein sequence ID" value="NYS94114.1"/>
    <property type="molecule type" value="Genomic_DNA"/>
</dbReference>
<evidence type="ECO:0000259" key="6">
    <source>
        <dbReference type="Pfam" id="PF04542"/>
    </source>
</evidence>
<dbReference type="InterPro" id="IPR013325">
    <property type="entry name" value="RNA_pol_sigma_r2"/>
</dbReference>
<feature type="region of interest" description="Disordered" evidence="5">
    <location>
        <begin position="189"/>
        <end position="261"/>
    </location>
</feature>
<dbReference type="PANTHER" id="PTHR43133">
    <property type="entry name" value="RNA POLYMERASE ECF-TYPE SIGMA FACTO"/>
    <property type="match status" value="1"/>
</dbReference>
<evidence type="ECO:0000256" key="3">
    <source>
        <dbReference type="ARBA" id="ARBA00023082"/>
    </source>
</evidence>
<dbReference type="PANTHER" id="PTHR43133:SF25">
    <property type="entry name" value="RNA POLYMERASE SIGMA FACTOR RFAY-RELATED"/>
    <property type="match status" value="1"/>
</dbReference>
<sequence length="261" mass="28834">MTQSSHGIEHADDAWQAARQRRPEDRVTPETRPDRDEAWFDALFREHARSVYRYVARRAAYDDADDLTADVLTVAWRRRDEVPEGHELAWLYRTAAFTVANHHRRSRPVLVEVLPEDPDQTSPELLVVADLEVRAALATLSDRDREILLLTAWDGVDGDALAEVLGVSRGGADAALSRARSRLRAAWKAQEEGAEAGTERSGPTSVGRPPADGRADGATDPPAPEPPHLPRHPQGTTRKDDDADDTDRVTGRQGGPAPRRT</sequence>
<dbReference type="Proteomes" id="UP000561011">
    <property type="component" value="Unassembled WGS sequence"/>
</dbReference>
<name>A0A853EWC9_9MICO</name>
<dbReference type="InterPro" id="IPR036388">
    <property type="entry name" value="WH-like_DNA-bd_sf"/>
</dbReference>
<comment type="similarity">
    <text evidence="1">Belongs to the sigma-70 factor family. ECF subfamily.</text>
</comment>
<dbReference type="NCBIfam" id="TIGR02937">
    <property type="entry name" value="sigma70-ECF"/>
    <property type="match status" value="1"/>
</dbReference>